<organism evidence="2 3">
    <name type="scientific">Streptococcus uberis</name>
    <dbReference type="NCBI Taxonomy" id="1349"/>
    <lineage>
        <taxon>Bacteria</taxon>
        <taxon>Bacillati</taxon>
        <taxon>Bacillota</taxon>
        <taxon>Bacilli</taxon>
        <taxon>Lactobacillales</taxon>
        <taxon>Streptococcaceae</taxon>
        <taxon>Streptococcus</taxon>
    </lineage>
</organism>
<reference evidence="2 3" key="1">
    <citation type="submission" date="2019-11" db="EMBL/GenBank/DDBJ databases">
        <title>Streptococcus uberis isolated from clinical mastitis cases on a southeastern Queensland dairy.</title>
        <authorList>
            <person name="Workentine M.L."/>
            <person name="Price R."/>
            <person name="Olchowy T."/>
        </authorList>
    </citation>
    <scope>NUCLEOTIDE SEQUENCE [LARGE SCALE GENOMIC DNA]</scope>
    <source>
        <strain evidence="2 3">OLC4459-A17</strain>
    </source>
</reference>
<dbReference type="RefSeq" id="WP_052716612.1">
    <property type="nucleotide sequence ID" value="NZ_JADFBF010000009.1"/>
</dbReference>
<dbReference type="GO" id="GO:0016758">
    <property type="term" value="F:hexosyltransferase activity"/>
    <property type="evidence" value="ECO:0007669"/>
    <property type="project" value="UniProtKB-ARBA"/>
</dbReference>
<comment type="caution">
    <text evidence="2">The sequence shown here is derived from an EMBL/GenBank/DDBJ whole genome shotgun (WGS) entry which is preliminary data.</text>
</comment>
<sequence length="245" mass="28656">MKFSVAMAVFNGEKYLPEQIDSIICQLDAEDELIISYDNSEDNTLEIITRYAANDHRIKIVKNENPGLFNNFQNAINNCNNEIIFISDQDDIWSNEKCKVVLNHFELEEVDMIIHNGIHFNNNTKNVSDDFFKLYGISDNLLKNFIMPRYSGCCMAFKRELVPILLPIPHTIGGYDHWIGMVGQTYFKTLFLNEELILHRLHDNNFTPVSRRPLFEILNVRFHLLFNLLKRRNMVLKLKKGNLND</sequence>
<dbReference type="Gene3D" id="3.90.550.10">
    <property type="entry name" value="Spore Coat Polysaccharide Biosynthesis Protein SpsA, Chain A"/>
    <property type="match status" value="1"/>
</dbReference>
<protein>
    <submittedName>
        <fullName evidence="2">Glycosyltransferase</fullName>
    </submittedName>
</protein>
<feature type="domain" description="Glycosyltransferase 2-like" evidence="1">
    <location>
        <begin position="4"/>
        <end position="162"/>
    </location>
</feature>
<gene>
    <name evidence="2" type="ORF">GKS16_03230</name>
</gene>
<dbReference type="PANTHER" id="PTHR22916">
    <property type="entry name" value="GLYCOSYLTRANSFERASE"/>
    <property type="match status" value="1"/>
</dbReference>
<evidence type="ECO:0000259" key="1">
    <source>
        <dbReference type="Pfam" id="PF00535"/>
    </source>
</evidence>
<name>A0A6L6G801_STRUB</name>
<evidence type="ECO:0000313" key="3">
    <source>
        <dbReference type="Proteomes" id="UP000483839"/>
    </source>
</evidence>
<dbReference type="EMBL" id="WLXI01000030">
    <property type="protein sequence ID" value="MTD01289.1"/>
    <property type="molecule type" value="Genomic_DNA"/>
</dbReference>
<dbReference type="Proteomes" id="UP000483839">
    <property type="component" value="Unassembled WGS sequence"/>
</dbReference>
<dbReference type="InterPro" id="IPR001173">
    <property type="entry name" value="Glyco_trans_2-like"/>
</dbReference>
<dbReference type="SUPFAM" id="SSF53448">
    <property type="entry name" value="Nucleotide-diphospho-sugar transferases"/>
    <property type="match status" value="1"/>
</dbReference>
<proteinExistence type="predicted"/>
<dbReference type="AlphaFoldDB" id="A0A6L6G801"/>
<dbReference type="InterPro" id="IPR029044">
    <property type="entry name" value="Nucleotide-diphossugar_trans"/>
</dbReference>
<dbReference type="Pfam" id="PF00535">
    <property type="entry name" value="Glycos_transf_2"/>
    <property type="match status" value="1"/>
</dbReference>
<accession>A0A6L6G801</accession>
<dbReference type="PANTHER" id="PTHR22916:SF3">
    <property type="entry name" value="UDP-GLCNAC:BETAGAL BETA-1,3-N-ACETYLGLUCOSAMINYLTRANSFERASE-LIKE PROTEIN 1"/>
    <property type="match status" value="1"/>
</dbReference>
<evidence type="ECO:0000313" key="2">
    <source>
        <dbReference type="EMBL" id="MTD01289.1"/>
    </source>
</evidence>
<keyword evidence="2" id="KW-0808">Transferase</keyword>